<reference evidence="2" key="1">
    <citation type="submission" date="2016-10" db="EMBL/GenBank/DDBJ databases">
        <authorList>
            <person name="Varghese N."/>
            <person name="Submissions S."/>
        </authorList>
    </citation>
    <scope>NUCLEOTIDE SEQUENCE [LARGE SCALE GENOMIC DNA]</scope>
    <source>
        <strain evidence="2">IBRC-M 10043</strain>
    </source>
</reference>
<evidence type="ECO:0000313" key="2">
    <source>
        <dbReference type="Proteomes" id="UP000198775"/>
    </source>
</evidence>
<organism evidence="1 2">
    <name type="scientific">Halorientalis persicus</name>
    <dbReference type="NCBI Taxonomy" id="1367881"/>
    <lineage>
        <taxon>Archaea</taxon>
        <taxon>Methanobacteriati</taxon>
        <taxon>Methanobacteriota</taxon>
        <taxon>Stenosarchaea group</taxon>
        <taxon>Halobacteria</taxon>
        <taxon>Halobacteriales</taxon>
        <taxon>Haloarculaceae</taxon>
        <taxon>Halorientalis</taxon>
    </lineage>
</organism>
<evidence type="ECO:0000313" key="1">
    <source>
        <dbReference type="EMBL" id="SEO94233.1"/>
    </source>
</evidence>
<name>A0A1H8TUL8_9EURY</name>
<protein>
    <recommendedName>
        <fullName evidence="3">CRISPR-associated protein (Cas_Cas02710)</fullName>
    </recommendedName>
</protein>
<dbReference type="AlphaFoldDB" id="A0A1H8TUL8"/>
<dbReference type="EMBL" id="FOCX01000024">
    <property type="protein sequence ID" value="SEO94233.1"/>
    <property type="molecule type" value="Genomic_DNA"/>
</dbReference>
<dbReference type="InterPro" id="IPR011335">
    <property type="entry name" value="Restrct_endonuc-II-like"/>
</dbReference>
<evidence type="ECO:0008006" key="3">
    <source>
        <dbReference type="Google" id="ProtNLM"/>
    </source>
</evidence>
<keyword evidence="2" id="KW-1185">Reference proteome</keyword>
<dbReference type="Proteomes" id="UP000198775">
    <property type="component" value="Unassembled WGS sequence"/>
</dbReference>
<dbReference type="SUPFAM" id="SSF52980">
    <property type="entry name" value="Restriction endonuclease-like"/>
    <property type="match status" value="1"/>
</dbReference>
<accession>A0A1H8TUL8</accession>
<proteinExistence type="predicted"/>
<dbReference type="OrthoDB" id="258845at2157"/>
<dbReference type="Gene3D" id="3.40.50.10770">
    <property type="entry name" value="Hypothetical protein VC1899 like domain (Restriction endonuclease-like)"/>
    <property type="match status" value="1"/>
</dbReference>
<gene>
    <name evidence="1" type="ORF">SAMN05216388_10244</name>
</gene>
<sequence>MVDAWLTTMSTNLEAVINPLIAACEEGFLPDELYVLDNPGVGDQFDDITSMMERVVVEYGGEDPDLSVTHLETETDFQGIVEHFREPIAQIQDEGGTAAVDVTPGRKFMSAIAFQAGIQFEADHVFYLYVSNNRFYGRLYPDVPRPVVELVDFQEVF</sequence>